<dbReference type="PANTHER" id="PTHR16515:SF66">
    <property type="entry name" value="C2H2-TYPE DOMAIN-CONTAINING PROTEIN"/>
    <property type="match status" value="1"/>
</dbReference>
<feature type="domain" description="C2H2-type" evidence="8">
    <location>
        <begin position="273"/>
        <end position="300"/>
    </location>
</feature>
<feature type="domain" description="C2H2-type" evidence="8">
    <location>
        <begin position="385"/>
        <end position="413"/>
    </location>
</feature>
<dbReference type="GO" id="GO:0003677">
    <property type="term" value="F:DNA binding"/>
    <property type="evidence" value="ECO:0007669"/>
    <property type="project" value="UniProtKB-KW"/>
</dbReference>
<dbReference type="EMBL" id="GANO01004022">
    <property type="protein sequence ID" value="JAB55849.1"/>
    <property type="molecule type" value="mRNA"/>
</dbReference>
<comment type="subcellular location">
    <subcellularLocation>
        <location evidence="1">Nucleus</location>
    </subcellularLocation>
</comment>
<dbReference type="InterPro" id="IPR013087">
    <property type="entry name" value="Znf_C2H2_type"/>
</dbReference>
<dbReference type="FunFam" id="3.30.160.60:FF:002343">
    <property type="entry name" value="Zinc finger protein 33A"/>
    <property type="match status" value="3"/>
</dbReference>
<evidence type="ECO:0000259" key="8">
    <source>
        <dbReference type="PROSITE" id="PS50157"/>
    </source>
</evidence>
<dbReference type="GO" id="GO:0005634">
    <property type="term" value="C:nucleus"/>
    <property type="evidence" value="ECO:0007669"/>
    <property type="project" value="UniProtKB-SubCell"/>
</dbReference>
<sequence length="827" mass="94700">MGPTSKEKDNLLVNVKINENNEIELMELEENTQDTILIESNEINLDDPEIVQTEDGRLLIAMKKKSTQQLEIEPQYACEKCDKEFKNSAAFDKHAQTCRDAYEKMLIEKMASDRSNLDQPSEDFQKYYDTNPENPCYCCGEDISTAHVGHIKCQLCPKSFKIYGNLEQHLQKIHSDSFDFACAQCNARCDTKETLDQHYTTHLSGKPFSCLRCGKDFTRKYHLDRHLNHTACDSSKEKTMLPCEVCKREFSRIDNLREHLRGHMGEHTRKRDYQCPFCEKSFYGSSLLNIHIRTHTGEKPFPCDLCQKCFPSNGALRKHRRMHTGERPYSCQECGASFSAKETLNRHNKIHSGDKPHICNICGKSFIQATQLRAHQFHHDGENGFECDKCGRNFNRKIRLNEHIRFLHNGEKPLPCDECPKTFKRKEDLNRHKELHTGLKNYVCEACDKKFATKASLKLHLRIHTAEEKVACKECKKTFIRMDCLIRHMRKYHREKLLDVISEAENKKIERMKKIANGELIEEYEETEVRKNDNNITLEDGEIEVLEEHIEDIDGEQVRVETYKIVKSNENVEDQQIIEIDQGQLSADDETINEVLAVDGEIYQISDVQEIDLGNAVIKELPQSSTSTATTKQHLSIVPIETDTNINPTPTIPNQSIQEQSNGNEEIVFAAPQSNALQLVISSARSLAKLPKIKKEKSPTKPKIPKQTISKSITVTEAITETDTPIFLNDTDLKKNVAALLRLLIEDDILTELGFGAMPVEEVLSSVIQRCGHKSAVENIEETGDCITRMRENTKLLFSLTMDDDYIKSLLNNHTVDEVIVNVLKSQ</sequence>
<organism evidence="9">
    <name type="scientific">Corethrella appendiculata</name>
    <dbReference type="NCBI Taxonomy" id="1370023"/>
    <lineage>
        <taxon>Eukaryota</taxon>
        <taxon>Metazoa</taxon>
        <taxon>Ecdysozoa</taxon>
        <taxon>Arthropoda</taxon>
        <taxon>Hexapoda</taxon>
        <taxon>Insecta</taxon>
        <taxon>Pterygota</taxon>
        <taxon>Neoptera</taxon>
        <taxon>Endopterygota</taxon>
        <taxon>Diptera</taxon>
        <taxon>Nematocera</taxon>
        <taxon>Culicoidea</taxon>
        <taxon>Chaoboridae</taxon>
        <taxon>Corethrella</taxon>
    </lineage>
</organism>
<dbReference type="FunFam" id="3.30.160.60:FF:000100">
    <property type="entry name" value="Zinc finger 45-like"/>
    <property type="match status" value="1"/>
</dbReference>
<keyword evidence="5" id="KW-0862">Zinc</keyword>
<dbReference type="GO" id="GO:0006355">
    <property type="term" value="P:regulation of DNA-templated transcription"/>
    <property type="evidence" value="ECO:0007669"/>
    <property type="project" value="UniProtKB-ARBA"/>
</dbReference>
<evidence type="ECO:0000256" key="6">
    <source>
        <dbReference type="ARBA" id="ARBA00023242"/>
    </source>
</evidence>
<feature type="domain" description="C2H2-type" evidence="8">
    <location>
        <begin position="301"/>
        <end position="328"/>
    </location>
</feature>
<reference evidence="9" key="1">
    <citation type="journal article" date="2014" name="Insect Biochem. Mol. Biol.">
        <title>An insight into the sialome of the frog biting fly, Corethrella appendiculata.</title>
        <authorList>
            <person name="Ribeiro J.M.C."/>
            <person name="Chagas A.C."/>
            <person name="Pham V.M."/>
            <person name="Lounibos L.P."/>
            <person name="Calvo E."/>
        </authorList>
    </citation>
    <scope>NUCLEOTIDE SEQUENCE</scope>
    <source>
        <tissue evidence="9">Salivary glands</tissue>
    </source>
</reference>
<dbReference type="SUPFAM" id="SSF57667">
    <property type="entry name" value="beta-beta-alpha zinc fingers"/>
    <property type="match status" value="5"/>
</dbReference>
<accession>U5EU65</accession>
<dbReference type="Gene3D" id="3.30.160.60">
    <property type="entry name" value="Classic Zinc Finger"/>
    <property type="match status" value="11"/>
</dbReference>
<feature type="domain" description="C2H2-type" evidence="8">
    <location>
        <begin position="76"/>
        <end position="105"/>
    </location>
</feature>
<feature type="domain" description="C2H2-type" evidence="8">
    <location>
        <begin position="414"/>
        <end position="441"/>
    </location>
</feature>
<protein>
    <submittedName>
        <fullName evidence="9">Putative gonadotropin inducible transcription factor</fullName>
    </submittedName>
</protein>
<evidence type="ECO:0000256" key="2">
    <source>
        <dbReference type="ARBA" id="ARBA00022723"/>
    </source>
</evidence>
<feature type="domain" description="C2H2-type" evidence="8">
    <location>
        <begin position="442"/>
        <end position="469"/>
    </location>
</feature>
<feature type="domain" description="C2H2-type" evidence="8">
    <location>
        <begin position="151"/>
        <end position="179"/>
    </location>
</feature>
<dbReference type="PANTHER" id="PTHR16515">
    <property type="entry name" value="PR DOMAIN ZINC FINGER PROTEIN"/>
    <property type="match status" value="1"/>
</dbReference>
<dbReference type="GO" id="GO:0030674">
    <property type="term" value="F:protein-macromolecule adaptor activity"/>
    <property type="evidence" value="ECO:0007669"/>
    <property type="project" value="UniProtKB-ARBA"/>
</dbReference>
<keyword evidence="3" id="KW-0677">Repeat</keyword>
<evidence type="ECO:0000256" key="7">
    <source>
        <dbReference type="PROSITE-ProRule" id="PRU00042"/>
    </source>
</evidence>
<feature type="domain" description="C2H2-type" evidence="8">
    <location>
        <begin position="208"/>
        <end position="239"/>
    </location>
</feature>
<dbReference type="PROSITE" id="PS00028">
    <property type="entry name" value="ZINC_FINGER_C2H2_1"/>
    <property type="match status" value="11"/>
</dbReference>
<dbReference type="InterPro" id="IPR036236">
    <property type="entry name" value="Znf_C2H2_sf"/>
</dbReference>
<proteinExistence type="evidence at transcript level"/>
<dbReference type="Pfam" id="PF00096">
    <property type="entry name" value="zf-C2H2"/>
    <property type="match status" value="10"/>
</dbReference>
<dbReference type="Pfam" id="PF13912">
    <property type="entry name" value="zf-C2H2_6"/>
    <property type="match status" value="1"/>
</dbReference>
<feature type="domain" description="C2H2-type" evidence="8">
    <location>
        <begin position="241"/>
        <end position="268"/>
    </location>
</feature>
<keyword evidence="6" id="KW-0539">Nucleus</keyword>
<feature type="domain" description="C2H2-type" evidence="8">
    <location>
        <begin position="470"/>
        <end position="493"/>
    </location>
</feature>
<dbReference type="GO" id="GO:0008270">
    <property type="term" value="F:zinc ion binding"/>
    <property type="evidence" value="ECO:0007669"/>
    <property type="project" value="UniProtKB-KW"/>
</dbReference>
<evidence type="ECO:0000313" key="9">
    <source>
        <dbReference type="EMBL" id="JAB55849.1"/>
    </source>
</evidence>
<evidence type="ECO:0000256" key="5">
    <source>
        <dbReference type="ARBA" id="ARBA00022833"/>
    </source>
</evidence>
<dbReference type="PROSITE" id="PS50157">
    <property type="entry name" value="ZINC_FINGER_C2H2_2"/>
    <property type="match status" value="13"/>
</dbReference>
<keyword evidence="2" id="KW-0479">Metal-binding</keyword>
<dbReference type="FunFam" id="3.30.160.60:FF:001290">
    <property type="entry name" value="Zinc finger 45-like"/>
    <property type="match status" value="1"/>
</dbReference>
<keyword evidence="4 7" id="KW-0863">Zinc-finger</keyword>
<evidence type="ECO:0000256" key="4">
    <source>
        <dbReference type="ARBA" id="ARBA00022771"/>
    </source>
</evidence>
<feature type="domain" description="C2H2-type" evidence="8">
    <location>
        <begin position="180"/>
        <end position="207"/>
    </location>
</feature>
<name>U5EU65_9DIPT</name>
<dbReference type="SMART" id="SM00355">
    <property type="entry name" value="ZnF_C2H2"/>
    <property type="match status" value="13"/>
</dbReference>
<dbReference type="InterPro" id="IPR050331">
    <property type="entry name" value="Zinc_finger"/>
</dbReference>
<feature type="domain" description="C2H2-type" evidence="8">
    <location>
        <begin position="329"/>
        <end position="356"/>
    </location>
</feature>
<dbReference type="FunFam" id="3.30.160.60:FF:000557">
    <property type="entry name" value="zinc finger and SCAN domain-containing protein 29"/>
    <property type="match status" value="1"/>
</dbReference>
<dbReference type="AlphaFoldDB" id="U5EU65"/>
<evidence type="ECO:0000256" key="3">
    <source>
        <dbReference type="ARBA" id="ARBA00022737"/>
    </source>
</evidence>
<dbReference type="FunFam" id="3.30.160.60:FF:000688">
    <property type="entry name" value="zinc finger protein 197 isoform X1"/>
    <property type="match status" value="1"/>
</dbReference>
<feature type="domain" description="C2H2-type" evidence="8">
    <location>
        <begin position="357"/>
        <end position="384"/>
    </location>
</feature>
<evidence type="ECO:0000256" key="1">
    <source>
        <dbReference type="ARBA" id="ARBA00004123"/>
    </source>
</evidence>